<dbReference type="InterPro" id="IPR001182">
    <property type="entry name" value="FtsW/RodA"/>
</dbReference>
<comment type="similarity">
    <text evidence="11">Belongs to the SEDS family. MrdB/RodA subfamily.</text>
</comment>
<feature type="transmembrane region" description="Helical" evidence="11">
    <location>
        <begin position="78"/>
        <end position="96"/>
    </location>
</feature>
<keyword evidence="9 11" id="KW-0472">Membrane</keyword>
<comment type="function">
    <text evidence="11">Peptidoglycan polymerase that is essential for cell wall elongation.</text>
</comment>
<feature type="transmembrane region" description="Helical" evidence="11">
    <location>
        <begin position="163"/>
        <end position="179"/>
    </location>
</feature>
<evidence type="ECO:0000256" key="11">
    <source>
        <dbReference type="HAMAP-Rule" id="MF_02079"/>
    </source>
</evidence>
<dbReference type="PROSITE" id="PS00428">
    <property type="entry name" value="FTSW_RODA_SPOVE"/>
    <property type="match status" value="1"/>
</dbReference>
<dbReference type="PANTHER" id="PTHR30474">
    <property type="entry name" value="CELL CYCLE PROTEIN"/>
    <property type="match status" value="1"/>
</dbReference>
<dbReference type="GO" id="GO:0032153">
    <property type="term" value="C:cell division site"/>
    <property type="evidence" value="ECO:0007669"/>
    <property type="project" value="TreeGrafter"/>
</dbReference>
<dbReference type="GO" id="GO:0071555">
    <property type="term" value="P:cell wall organization"/>
    <property type="evidence" value="ECO:0007669"/>
    <property type="project" value="UniProtKB-KW"/>
</dbReference>
<evidence type="ECO:0000256" key="9">
    <source>
        <dbReference type="ARBA" id="ARBA00023136"/>
    </source>
</evidence>
<evidence type="ECO:0000256" key="3">
    <source>
        <dbReference type="ARBA" id="ARBA00022676"/>
    </source>
</evidence>
<comment type="subcellular location">
    <subcellularLocation>
        <location evidence="11">Cell membrane</location>
        <topology evidence="11">Multi-pass membrane protein</topology>
    </subcellularLocation>
    <subcellularLocation>
        <location evidence="1">Membrane</location>
        <topology evidence="1">Multi-pass membrane protein</topology>
    </subcellularLocation>
</comment>
<comment type="caution">
    <text evidence="12">The sequence shown here is derived from an EMBL/GenBank/DDBJ whole genome shotgun (WGS) entry which is preliminary data.</text>
</comment>
<dbReference type="AlphaFoldDB" id="A0A9D2HDY3"/>
<dbReference type="GO" id="GO:0015648">
    <property type="term" value="F:lipid-linked peptidoglycan transporter activity"/>
    <property type="evidence" value="ECO:0007669"/>
    <property type="project" value="TreeGrafter"/>
</dbReference>
<dbReference type="GO" id="GO:0008955">
    <property type="term" value="F:peptidoglycan glycosyltransferase activity"/>
    <property type="evidence" value="ECO:0007669"/>
    <property type="project" value="UniProtKB-UniRule"/>
</dbReference>
<feature type="transmembrane region" description="Helical" evidence="11">
    <location>
        <begin position="340"/>
        <end position="361"/>
    </location>
</feature>
<evidence type="ECO:0000256" key="1">
    <source>
        <dbReference type="ARBA" id="ARBA00004141"/>
    </source>
</evidence>
<evidence type="ECO:0000256" key="4">
    <source>
        <dbReference type="ARBA" id="ARBA00022679"/>
    </source>
</evidence>
<name>A0A9D2HDY3_9BACT</name>
<proteinExistence type="inferred from homology"/>
<keyword evidence="8 11" id="KW-1133">Transmembrane helix</keyword>
<evidence type="ECO:0000256" key="10">
    <source>
        <dbReference type="ARBA" id="ARBA00023316"/>
    </source>
</evidence>
<evidence type="ECO:0000313" key="13">
    <source>
        <dbReference type="Proteomes" id="UP000824225"/>
    </source>
</evidence>
<dbReference type="EMBL" id="DXAN01000020">
    <property type="protein sequence ID" value="HJA08719.1"/>
    <property type="molecule type" value="Genomic_DNA"/>
</dbReference>
<dbReference type="GO" id="GO:0005886">
    <property type="term" value="C:plasma membrane"/>
    <property type="evidence" value="ECO:0007669"/>
    <property type="project" value="UniProtKB-SubCell"/>
</dbReference>
<dbReference type="GO" id="GO:0008360">
    <property type="term" value="P:regulation of cell shape"/>
    <property type="evidence" value="ECO:0007669"/>
    <property type="project" value="UniProtKB-KW"/>
</dbReference>
<dbReference type="PANTHER" id="PTHR30474:SF1">
    <property type="entry name" value="PEPTIDOGLYCAN GLYCOSYLTRANSFERASE MRDB"/>
    <property type="match status" value="1"/>
</dbReference>
<comment type="pathway">
    <text evidence="11">Cell wall biogenesis; peptidoglycan biosynthesis.</text>
</comment>
<keyword evidence="4 11" id="KW-0808">Transferase</keyword>
<keyword evidence="6 11" id="KW-0133">Cell shape</keyword>
<sequence length="370" mass="40849">MTMPDRRLLLHINWGLVISALLLFVVGIVNLYSASGVRVEDGISLSPYYQKQLIWGLMGLGAMIACTLISYRQIERMAVPAYVTVIILLCLVPFFGKTVYGAKRWIDLGFLNLQPSELAKFTVLIMGAKALSKNGEPLGWKRLGAVLCIGLVPFALIVRQPDLGTALTVLVLLGGMVLFHGVKWRVLRVCLVAVPLLLPMGWFVLHDYQQERILTFLDPTRDPRGAGYHIIQSQIAIGSGELFGKGFQAGTQSQLRFLPEKHTDFAIAVLGEEWGFAGCMALVTLFCLFLCAIYNTVRDAKDRFGSTLAAGIFFYFFWQIIVNIGMVVGLMPVVGMPLPFISYGGNAMMVNCALLGIVLNVSMRRFVFKG</sequence>
<evidence type="ECO:0000256" key="2">
    <source>
        <dbReference type="ARBA" id="ARBA00022475"/>
    </source>
</evidence>
<dbReference type="EC" id="2.4.99.28" evidence="11"/>
<feature type="transmembrane region" description="Helical" evidence="11">
    <location>
        <begin position="53"/>
        <end position="71"/>
    </location>
</feature>
<feature type="transmembrane region" description="Helical" evidence="11">
    <location>
        <begin position="186"/>
        <end position="205"/>
    </location>
</feature>
<dbReference type="GO" id="GO:0009252">
    <property type="term" value="P:peptidoglycan biosynthetic process"/>
    <property type="evidence" value="ECO:0007669"/>
    <property type="project" value="UniProtKB-UniRule"/>
</dbReference>
<keyword evidence="3 11" id="KW-0328">Glycosyltransferase</keyword>
<evidence type="ECO:0000313" key="12">
    <source>
        <dbReference type="EMBL" id="HJA08719.1"/>
    </source>
</evidence>
<dbReference type="HAMAP" id="MF_02079">
    <property type="entry name" value="PGT_RodA"/>
    <property type="match status" value="1"/>
</dbReference>
<reference evidence="12" key="1">
    <citation type="journal article" date="2021" name="PeerJ">
        <title>Extensive microbial diversity within the chicken gut microbiome revealed by metagenomics and culture.</title>
        <authorList>
            <person name="Gilroy R."/>
            <person name="Ravi A."/>
            <person name="Getino M."/>
            <person name="Pursley I."/>
            <person name="Horton D.L."/>
            <person name="Alikhan N.F."/>
            <person name="Baker D."/>
            <person name="Gharbi K."/>
            <person name="Hall N."/>
            <person name="Watson M."/>
            <person name="Adriaenssens E.M."/>
            <person name="Foster-Nyarko E."/>
            <person name="Jarju S."/>
            <person name="Secka A."/>
            <person name="Antonio M."/>
            <person name="Oren A."/>
            <person name="Chaudhuri R.R."/>
            <person name="La Ragione R."/>
            <person name="Hildebrand F."/>
            <person name="Pallen M.J."/>
        </authorList>
    </citation>
    <scope>NUCLEOTIDE SEQUENCE</scope>
    <source>
        <strain evidence="12">CHK186-16707</strain>
    </source>
</reference>
<feature type="transmembrane region" description="Helical" evidence="11">
    <location>
        <begin position="308"/>
        <end position="334"/>
    </location>
</feature>
<organism evidence="12 13">
    <name type="scientific">Candidatus Mailhella merdigallinarum</name>
    <dbReference type="NCBI Taxonomy" id="2838658"/>
    <lineage>
        <taxon>Bacteria</taxon>
        <taxon>Pseudomonadati</taxon>
        <taxon>Thermodesulfobacteriota</taxon>
        <taxon>Desulfovibrionia</taxon>
        <taxon>Desulfovibrionales</taxon>
        <taxon>Desulfovibrionaceae</taxon>
        <taxon>Mailhella</taxon>
    </lineage>
</organism>
<evidence type="ECO:0000256" key="8">
    <source>
        <dbReference type="ARBA" id="ARBA00022989"/>
    </source>
</evidence>
<dbReference type="InterPro" id="IPR011923">
    <property type="entry name" value="RodA/MrdB"/>
</dbReference>
<dbReference type="InterPro" id="IPR018365">
    <property type="entry name" value="Cell_cycle_FtsW-rel_CS"/>
</dbReference>
<comment type="catalytic activity">
    <reaction evidence="11">
        <text>[GlcNAc-(1-&gt;4)-Mur2Ac(oyl-L-Ala-gamma-D-Glu-L-Lys-D-Ala-D-Ala)](n)-di-trans,octa-cis-undecaprenyl diphosphate + beta-D-GlcNAc-(1-&gt;4)-Mur2Ac(oyl-L-Ala-gamma-D-Glu-L-Lys-D-Ala-D-Ala)-di-trans,octa-cis-undecaprenyl diphosphate = [GlcNAc-(1-&gt;4)-Mur2Ac(oyl-L-Ala-gamma-D-Glu-L-Lys-D-Ala-D-Ala)](n+1)-di-trans,octa-cis-undecaprenyl diphosphate + di-trans,octa-cis-undecaprenyl diphosphate + H(+)</text>
        <dbReference type="Rhea" id="RHEA:23708"/>
        <dbReference type="Rhea" id="RHEA-COMP:9602"/>
        <dbReference type="Rhea" id="RHEA-COMP:9603"/>
        <dbReference type="ChEBI" id="CHEBI:15378"/>
        <dbReference type="ChEBI" id="CHEBI:58405"/>
        <dbReference type="ChEBI" id="CHEBI:60033"/>
        <dbReference type="ChEBI" id="CHEBI:78435"/>
        <dbReference type="EC" id="2.4.99.28"/>
    </reaction>
</comment>
<dbReference type="Proteomes" id="UP000824225">
    <property type="component" value="Unassembled WGS sequence"/>
</dbReference>
<keyword evidence="10 11" id="KW-0961">Cell wall biogenesis/degradation</keyword>
<feature type="transmembrane region" description="Helical" evidence="11">
    <location>
        <begin position="12"/>
        <end position="33"/>
    </location>
</feature>
<evidence type="ECO:0000256" key="6">
    <source>
        <dbReference type="ARBA" id="ARBA00022960"/>
    </source>
</evidence>
<protein>
    <recommendedName>
        <fullName evidence="11">Peptidoglycan glycosyltransferase RodA</fullName>
        <shortName evidence="11">PGT</shortName>
        <ecNumber evidence="11">2.4.99.28</ecNumber>
    </recommendedName>
    <alternativeName>
        <fullName evidence="11">Cell elongation protein RodA</fullName>
    </alternativeName>
    <alternativeName>
        <fullName evidence="11">Cell wall polymerase</fullName>
    </alternativeName>
    <alternativeName>
        <fullName evidence="11">Peptidoglycan polymerase</fullName>
        <shortName evidence="11">PG polymerase</shortName>
    </alternativeName>
</protein>
<dbReference type="Pfam" id="PF01098">
    <property type="entry name" value="FTSW_RODA_SPOVE"/>
    <property type="match status" value="1"/>
</dbReference>
<keyword evidence="5 11" id="KW-0812">Transmembrane</keyword>
<accession>A0A9D2HDY3</accession>
<keyword evidence="7 11" id="KW-0573">Peptidoglycan synthesis</keyword>
<reference evidence="12" key="2">
    <citation type="submission" date="2021-04" db="EMBL/GenBank/DDBJ databases">
        <authorList>
            <person name="Gilroy R."/>
        </authorList>
    </citation>
    <scope>NUCLEOTIDE SEQUENCE</scope>
    <source>
        <strain evidence="12">CHK186-16707</strain>
    </source>
</reference>
<evidence type="ECO:0000256" key="5">
    <source>
        <dbReference type="ARBA" id="ARBA00022692"/>
    </source>
</evidence>
<gene>
    <name evidence="11 12" type="primary">rodA</name>
    <name evidence="12" type="ORF">H9962_05980</name>
</gene>
<evidence type="ECO:0000256" key="7">
    <source>
        <dbReference type="ARBA" id="ARBA00022984"/>
    </source>
</evidence>
<dbReference type="GO" id="GO:0051301">
    <property type="term" value="P:cell division"/>
    <property type="evidence" value="ECO:0007669"/>
    <property type="project" value="InterPro"/>
</dbReference>
<feature type="transmembrane region" description="Helical" evidence="11">
    <location>
        <begin position="274"/>
        <end position="296"/>
    </location>
</feature>
<keyword evidence="2 11" id="KW-1003">Cell membrane</keyword>
<dbReference type="NCBIfam" id="TIGR02210">
    <property type="entry name" value="rodA_shape"/>
    <property type="match status" value="1"/>
</dbReference>